<keyword evidence="2" id="KW-0436">Ligase</keyword>
<dbReference type="InterPro" id="IPR000182">
    <property type="entry name" value="GNAT_dom"/>
</dbReference>
<reference evidence="2 3" key="1">
    <citation type="submission" date="2017-02" db="EMBL/GenBank/DDBJ databases">
        <authorList>
            <person name="Peterson S.W."/>
        </authorList>
    </citation>
    <scope>NUCLEOTIDE SEQUENCE [LARGE SCALE GENOMIC DNA]</scope>
    <source>
        <strain evidence="2">159469</strain>
    </source>
</reference>
<evidence type="ECO:0000259" key="1">
    <source>
        <dbReference type="PROSITE" id="PS51186"/>
    </source>
</evidence>
<proteinExistence type="predicted"/>
<evidence type="ECO:0000313" key="2">
    <source>
        <dbReference type="EMBL" id="OUK03778.1"/>
    </source>
</evidence>
<dbReference type="SUPFAM" id="SSF56037">
    <property type="entry name" value="PheT/TilS domain"/>
    <property type="match status" value="1"/>
</dbReference>
<sequence length="403" mass="46466">MNIRISRVTMQDLHVLQDLSIETFAETFGEQNPPEDLELYLEKAFNPQQLTKEFNDSNNSFYFIFQDGCLAGYIKWKNATLPEHSTLGEALEVERLYVRKSYQHLGLGKHLLDFASEEAQRTHKEYIWLSVWEHNPNAYSFYKNQGYVECGSRHFHLGTLTQTDLIMKKEIRRTTMQTVTVDKNFWELFPEAQLYTLVVNNIDNHVHDLGPYQELLKEAFKESEKFLVEDDFKENFVISEWRDIFTQFKKKKGARSSIEALLKRVAQGKELEPINPLVDIYNSISLRYGVPCGGEDLDKINGDLHLGLAKGGEDFYPLGAQKSEPALAQEIIYYDLDGAICRSLNWREAQRTMLTEETTNAILVIEAVTPSQQERALEALQELQAKIKDILGVEGEIQIINNK</sequence>
<dbReference type="Pfam" id="PF13673">
    <property type="entry name" value="Acetyltransf_10"/>
    <property type="match status" value="1"/>
</dbReference>
<dbReference type="PANTHER" id="PTHR39209">
    <property type="match status" value="1"/>
</dbReference>
<keyword evidence="2" id="KW-0030">Aminoacyl-tRNA synthetase</keyword>
<feature type="domain" description="N-acetyltransferase" evidence="1">
    <location>
        <begin position="3"/>
        <end position="172"/>
    </location>
</feature>
<dbReference type="Proteomes" id="UP000194606">
    <property type="component" value="Unassembled WGS sequence"/>
</dbReference>
<protein>
    <submittedName>
        <fullName evidence="2">tRNA synthetase subunit beta</fullName>
    </submittedName>
</protein>
<dbReference type="SMART" id="SM00873">
    <property type="entry name" value="B3_4"/>
    <property type="match status" value="1"/>
</dbReference>
<dbReference type="PANTHER" id="PTHR39209:SF2">
    <property type="entry name" value="CYTOPLASMIC PROTEIN"/>
    <property type="match status" value="1"/>
</dbReference>
<accession>A0A252CB79</accession>
<dbReference type="Gene3D" id="3.50.40.10">
    <property type="entry name" value="Phenylalanyl-trna Synthetase, Chain B, domain 3"/>
    <property type="match status" value="1"/>
</dbReference>
<dbReference type="Gene3D" id="3.40.630.30">
    <property type="match status" value="1"/>
</dbReference>
<organism evidence="2 3">
    <name type="scientific">Lactococcus petauri</name>
    <dbReference type="NCBI Taxonomy" id="1940789"/>
    <lineage>
        <taxon>Bacteria</taxon>
        <taxon>Bacillati</taxon>
        <taxon>Bacillota</taxon>
        <taxon>Bacilli</taxon>
        <taxon>Lactobacillales</taxon>
        <taxon>Streptococcaceae</taxon>
        <taxon>Lactococcus</taxon>
    </lineage>
</organism>
<dbReference type="InterPro" id="IPR005146">
    <property type="entry name" value="B3/B4_tRNA-bd"/>
</dbReference>
<dbReference type="PROSITE" id="PS51186">
    <property type="entry name" value="GNAT"/>
    <property type="match status" value="1"/>
</dbReference>
<dbReference type="GO" id="GO:0003723">
    <property type="term" value="F:RNA binding"/>
    <property type="evidence" value="ECO:0007669"/>
    <property type="project" value="InterPro"/>
</dbReference>
<dbReference type="InterPro" id="IPR016181">
    <property type="entry name" value="Acyl_CoA_acyltransferase"/>
</dbReference>
<comment type="caution">
    <text evidence="2">The sequence shown here is derived from an EMBL/GenBank/DDBJ whole genome shotgun (WGS) entry which is preliminary data.</text>
</comment>
<dbReference type="GO" id="GO:0004826">
    <property type="term" value="F:phenylalanine-tRNA ligase activity"/>
    <property type="evidence" value="ECO:0007669"/>
    <property type="project" value="InterPro"/>
</dbReference>
<name>A0A252CB79_9LACT</name>
<dbReference type="GO" id="GO:0016747">
    <property type="term" value="F:acyltransferase activity, transferring groups other than amino-acyl groups"/>
    <property type="evidence" value="ECO:0007669"/>
    <property type="project" value="InterPro"/>
</dbReference>
<dbReference type="InterPro" id="IPR020825">
    <property type="entry name" value="Phe-tRNA_synthase-like_B3/B4"/>
</dbReference>
<dbReference type="Pfam" id="PF03483">
    <property type="entry name" value="B3_4"/>
    <property type="match status" value="1"/>
</dbReference>
<dbReference type="EMBL" id="MUIZ01000006">
    <property type="protein sequence ID" value="OUK03778.1"/>
    <property type="molecule type" value="Genomic_DNA"/>
</dbReference>
<dbReference type="SUPFAM" id="SSF55729">
    <property type="entry name" value="Acyl-CoA N-acyltransferases (Nat)"/>
    <property type="match status" value="1"/>
</dbReference>
<dbReference type="CDD" id="cd04301">
    <property type="entry name" value="NAT_SF"/>
    <property type="match status" value="1"/>
</dbReference>
<evidence type="ECO:0000313" key="3">
    <source>
        <dbReference type="Proteomes" id="UP000194606"/>
    </source>
</evidence>
<dbReference type="AlphaFoldDB" id="A0A252CB79"/>
<gene>
    <name evidence="2" type="ORF">BZZ03_08990</name>
</gene>